<accession>A0AAV2S9U8</accession>
<keyword evidence="2" id="KW-1185">Reference proteome</keyword>
<dbReference type="AlphaFoldDB" id="A0AAV2S9U8"/>
<evidence type="ECO:0000313" key="1">
    <source>
        <dbReference type="EMBL" id="CAL4170718.1"/>
    </source>
</evidence>
<protein>
    <submittedName>
        <fullName evidence="1">Uncharacterized protein</fullName>
    </submittedName>
</protein>
<dbReference type="Proteomes" id="UP001497623">
    <property type="component" value="Unassembled WGS sequence"/>
</dbReference>
<evidence type="ECO:0000313" key="2">
    <source>
        <dbReference type="Proteomes" id="UP001497623"/>
    </source>
</evidence>
<gene>
    <name evidence="1" type="ORF">MNOR_LOCUS34032</name>
</gene>
<proteinExistence type="predicted"/>
<organism evidence="1 2">
    <name type="scientific">Meganyctiphanes norvegica</name>
    <name type="common">Northern krill</name>
    <name type="synonym">Thysanopoda norvegica</name>
    <dbReference type="NCBI Taxonomy" id="48144"/>
    <lineage>
        <taxon>Eukaryota</taxon>
        <taxon>Metazoa</taxon>
        <taxon>Ecdysozoa</taxon>
        <taxon>Arthropoda</taxon>
        <taxon>Crustacea</taxon>
        <taxon>Multicrustacea</taxon>
        <taxon>Malacostraca</taxon>
        <taxon>Eumalacostraca</taxon>
        <taxon>Eucarida</taxon>
        <taxon>Euphausiacea</taxon>
        <taxon>Euphausiidae</taxon>
        <taxon>Meganyctiphanes</taxon>
    </lineage>
</organism>
<name>A0AAV2S9U8_MEGNR</name>
<reference evidence="1 2" key="1">
    <citation type="submission" date="2024-05" db="EMBL/GenBank/DDBJ databases">
        <authorList>
            <person name="Wallberg A."/>
        </authorList>
    </citation>
    <scope>NUCLEOTIDE SEQUENCE [LARGE SCALE GENOMIC DNA]</scope>
</reference>
<sequence>MLITIFSPAKVLSICNPKYLTLFTLFITTSPLFTSKDLILLNFLFDPKIIASVFPRCKDSLLSISHCLHDSSSFERFSAITFGSDPEIINALSSAYKSNLHLTLIGMSFT</sequence>
<dbReference type="EMBL" id="CAXKWB010051016">
    <property type="protein sequence ID" value="CAL4170718.1"/>
    <property type="molecule type" value="Genomic_DNA"/>
</dbReference>
<comment type="caution">
    <text evidence="1">The sequence shown here is derived from an EMBL/GenBank/DDBJ whole genome shotgun (WGS) entry which is preliminary data.</text>
</comment>